<evidence type="ECO:0000313" key="2">
    <source>
        <dbReference type="EMBL" id="TWJ19097.1"/>
    </source>
</evidence>
<keyword evidence="3" id="KW-1185">Reference proteome</keyword>
<protein>
    <submittedName>
        <fullName evidence="2">Copper chaperone CopZ</fullName>
    </submittedName>
</protein>
<dbReference type="InterPro" id="IPR036163">
    <property type="entry name" value="HMA_dom_sf"/>
</dbReference>
<dbReference type="OrthoDB" id="5401641at2"/>
<dbReference type="Proteomes" id="UP000319449">
    <property type="component" value="Unassembled WGS sequence"/>
</dbReference>
<reference evidence="2 3" key="1">
    <citation type="submission" date="2019-07" db="EMBL/GenBank/DDBJ databases">
        <title>Genomic Encyclopedia of Archaeal and Bacterial Type Strains, Phase II (KMG-II): from individual species to whole genera.</title>
        <authorList>
            <person name="Goeker M."/>
        </authorList>
    </citation>
    <scope>NUCLEOTIDE SEQUENCE [LARGE SCALE GENOMIC DNA]</scope>
    <source>
        <strain evidence="2 3">ATCC BAA-1139</strain>
    </source>
</reference>
<evidence type="ECO:0000313" key="3">
    <source>
        <dbReference type="Proteomes" id="UP000319449"/>
    </source>
</evidence>
<name>A0A562VN02_9BACT</name>
<comment type="caution">
    <text evidence="2">The sequence shown here is derived from an EMBL/GenBank/DDBJ whole genome shotgun (WGS) entry which is preliminary data.</text>
</comment>
<dbReference type="PROSITE" id="PS50846">
    <property type="entry name" value="HMA_2"/>
    <property type="match status" value="1"/>
</dbReference>
<accession>A0A562VN02</accession>
<evidence type="ECO:0000259" key="1">
    <source>
        <dbReference type="PROSITE" id="PS50846"/>
    </source>
</evidence>
<sequence>MRVKNIITTLLLVAVVTLLTVLAFRVRVGATADSVAVLRTSGMTCGSCSTKISKALESLKGVAVTEVDVDGGWVIVGYDTKTVRPEALAEKVSTTGFGSNLYTVVTPEQFKQITGRDIGQNAIVSSGCCGKKGGGCGGNKQN</sequence>
<organism evidence="2 3">
    <name type="scientific">Geobacter argillaceus</name>
    <dbReference type="NCBI Taxonomy" id="345631"/>
    <lineage>
        <taxon>Bacteria</taxon>
        <taxon>Pseudomonadati</taxon>
        <taxon>Thermodesulfobacteriota</taxon>
        <taxon>Desulfuromonadia</taxon>
        <taxon>Geobacterales</taxon>
        <taxon>Geobacteraceae</taxon>
        <taxon>Geobacter</taxon>
    </lineage>
</organism>
<dbReference type="CDD" id="cd00371">
    <property type="entry name" value="HMA"/>
    <property type="match status" value="1"/>
</dbReference>
<feature type="domain" description="HMA" evidence="1">
    <location>
        <begin position="34"/>
        <end position="100"/>
    </location>
</feature>
<proteinExistence type="predicted"/>
<dbReference type="Pfam" id="PF00403">
    <property type="entry name" value="HMA"/>
    <property type="match status" value="1"/>
</dbReference>
<dbReference type="GO" id="GO:0046872">
    <property type="term" value="F:metal ion binding"/>
    <property type="evidence" value="ECO:0007669"/>
    <property type="project" value="InterPro"/>
</dbReference>
<dbReference type="EMBL" id="VLLN01000011">
    <property type="protein sequence ID" value="TWJ19097.1"/>
    <property type="molecule type" value="Genomic_DNA"/>
</dbReference>
<dbReference type="AlphaFoldDB" id="A0A562VN02"/>
<dbReference type="SUPFAM" id="SSF55008">
    <property type="entry name" value="HMA, heavy metal-associated domain"/>
    <property type="match status" value="1"/>
</dbReference>
<dbReference type="InterPro" id="IPR006121">
    <property type="entry name" value="HMA_dom"/>
</dbReference>
<dbReference type="Gene3D" id="3.30.70.100">
    <property type="match status" value="1"/>
</dbReference>
<gene>
    <name evidence="2" type="ORF">JN12_02043</name>
</gene>
<dbReference type="RefSeq" id="WP_145022168.1">
    <property type="nucleotide sequence ID" value="NZ_VLLN01000011.1"/>
</dbReference>